<evidence type="ECO:0000313" key="1">
    <source>
        <dbReference type="EMBL" id="EHH23299.1"/>
    </source>
</evidence>
<dbReference type="AlphaFoldDB" id="G7NEH1"/>
<proteinExistence type="predicted"/>
<name>G7NEH1_MACMU</name>
<organism evidence="1">
    <name type="scientific">Macaca mulatta</name>
    <name type="common">Rhesus macaque</name>
    <dbReference type="NCBI Taxonomy" id="9544"/>
    <lineage>
        <taxon>Eukaryota</taxon>
        <taxon>Metazoa</taxon>
        <taxon>Chordata</taxon>
        <taxon>Craniata</taxon>
        <taxon>Vertebrata</taxon>
        <taxon>Euteleostomi</taxon>
        <taxon>Mammalia</taxon>
        <taxon>Eutheria</taxon>
        <taxon>Euarchontoglires</taxon>
        <taxon>Primates</taxon>
        <taxon>Haplorrhini</taxon>
        <taxon>Catarrhini</taxon>
        <taxon>Cercopithecidae</taxon>
        <taxon>Cercopithecinae</taxon>
        <taxon>Macaca</taxon>
    </lineage>
</organism>
<accession>G7NEH1</accession>
<dbReference type="Proteomes" id="UP000013456">
    <property type="component" value="Chromosome 14"/>
</dbReference>
<reference evidence="1" key="1">
    <citation type="journal article" date="2011" name="Nat. Biotechnol.">
        <title>Genome sequencing and comparison of two nonhuman primate animal models, the cynomolgus and Chinese rhesus macaques.</title>
        <authorList>
            <person name="Yan G."/>
            <person name="Zhang G."/>
            <person name="Fang X."/>
            <person name="Zhang Y."/>
            <person name="Li C."/>
            <person name="Ling F."/>
            <person name="Cooper D.N."/>
            <person name="Li Q."/>
            <person name="Li Y."/>
            <person name="van Gool A.J."/>
            <person name="Du H."/>
            <person name="Chen J."/>
            <person name="Chen R."/>
            <person name="Zhang P."/>
            <person name="Huang Z."/>
            <person name="Thompson J.R."/>
            <person name="Meng Y."/>
            <person name="Bai Y."/>
            <person name="Wang J."/>
            <person name="Zhuo M."/>
            <person name="Wang T."/>
            <person name="Huang Y."/>
            <person name="Wei L."/>
            <person name="Li J."/>
            <person name="Wang Z."/>
            <person name="Hu H."/>
            <person name="Yang P."/>
            <person name="Le L."/>
            <person name="Stenson P.D."/>
            <person name="Li B."/>
            <person name="Liu X."/>
            <person name="Ball E.V."/>
            <person name="An N."/>
            <person name="Huang Q."/>
            <person name="Zhang Y."/>
            <person name="Fan W."/>
            <person name="Zhang X."/>
            <person name="Li Y."/>
            <person name="Wang W."/>
            <person name="Katze M.G."/>
            <person name="Su B."/>
            <person name="Nielsen R."/>
            <person name="Yang H."/>
            <person name="Wang J."/>
            <person name="Wang X."/>
            <person name="Wang J."/>
        </authorList>
    </citation>
    <scope>NUCLEOTIDE SEQUENCE [LARGE SCALE GENOMIC DNA]</scope>
    <source>
        <strain evidence="1">CR-5</strain>
    </source>
</reference>
<gene>
    <name evidence="1" type="ORF">EGK_06739</name>
</gene>
<dbReference type="PRINTS" id="PR02045">
    <property type="entry name" value="F138DOMAIN"/>
</dbReference>
<sequence length="34" mass="3844">HHHAQLIFVFLVERGFYHVGQAGLELLTSNDPPT</sequence>
<dbReference type="EMBL" id="CM001266">
    <property type="protein sequence ID" value="EHH23299.1"/>
    <property type="molecule type" value="Genomic_DNA"/>
</dbReference>
<dbReference type="PANTHER" id="PTHR12138:SF162">
    <property type="entry name" value="CHROMOSOME UNDETERMINED SCAFFOLD_275, WHOLE GENOME SHOTGUN SEQUENCE"/>
    <property type="match status" value="1"/>
</dbReference>
<feature type="non-terminal residue" evidence="1">
    <location>
        <position position="34"/>
    </location>
</feature>
<protein>
    <submittedName>
        <fullName evidence="1">Uncharacterized protein</fullName>
    </submittedName>
</protein>
<dbReference type="PANTHER" id="PTHR12138">
    <property type="entry name" value="PRIMATE-EXPANDED PROTEIN FAMILY"/>
    <property type="match status" value="1"/>
</dbReference>
<feature type="non-terminal residue" evidence="1">
    <location>
        <position position="1"/>
    </location>
</feature>